<dbReference type="Pfam" id="PF00379">
    <property type="entry name" value="Chitin_bind_4"/>
    <property type="match status" value="1"/>
</dbReference>
<dbReference type="PRINTS" id="PR00947">
    <property type="entry name" value="CUTICLE"/>
</dbReference>
<evidence type="ECO:0000256" key="3">
    <source>
        <dbReference type="SAM" id="SignalP"/>
    </source>
</evidence>
<dbReference type="AlphaFoldDB" id="A0A1I8ME78"/>
<dbReference type="PROSITE" id="PS00233">
    <property type="entry name" value="CHIT_BIND_RR_1"/>
    <property type="match status" value="1"/>
</dbReference>
<dbReference type="KEGG" id="mde:101889889"/>
<dbReference type="OrthoDB" id="6343684at2759"/>
<accession>A0A1I8ME78</accession>
<evidence type="ECO:0000313" key="4">
    <source>
        <dbReference type="EnsemblMetazoa" id="MDOA003993-PA"/>
    </source>
</evidence>
<feature type="signal peptide" evidence="3">
    <location>
        <begin position="1"/>
        <end position="18"/>
    </location>
</feature>
<evidence type="ECO:0000256" key="1">
    <source>
        <dbReference type="ARBA" id="ARBA00022460"/>
    </source>
</evidence>
<dbReference type="STRING" id="7370.A0A1I8ME78"/>
<feature type="chain" id="PRO_5044560289" description="Pupal cuticle protein Edg-78E" evidence="3">
    <location>
        <begin position="19"/>
        <end position="123"/>
    </location>
</feature>
<dbReference type="VEuPathDB" id="VectorBase:MDOMA2_006109"/>
<evidence type="ECO:0008006" key="5">
    <source>
        <dbReference type="Google" id="ProtNLM"/>
    </source>
</evidence>
<dbReference type="EnsemblMetazoa" id="MDOA003993-RA">
    <property type="protein sequence ID" value="MDOA003993-PA"/>
    <property type="gene ID" value="MDOA003993"/>
</dbReference>
<organism evidence="4">
    <name type="scientific">Musca domestica</name>
    <name type="common">House fly</name>
    <dbReference type="NCBI Taxonomy" id="7370"/>
    <lineage>
        <taxon>Eukaryota</taxon>
        <taxon>Metazoa</taxon>
        <taxon>Ecdysozoa</taxon>
        <taxon>Arthropoda</taxon>
        <taxon>Hexapoda</taxon>
        <taxon>Insecta</taxon>
        <taxon>Pterygota</taxon>
        <taxon>Neoptera</taxon>
        <taxon>Endopterygota</taxon>
        <taxon>Diptera</taxon>
        <taxon>Brachycera</taxon>
        <taxon>Muscomorpha</taxon>
        <taxon>Muscoidea</taxon>
        <taxon>Muscidae</taxon>
        <taxon>Musca</taxon>
    </lineage>
</organism>
<dbReference type="InterPro" id="IPR050468">
    <property type="entry name" value="Cuticle_Struct_Prot"/>
</dbReference>
<dbReference type="eggNOG" id="ENOG502T7Y8">
    <property type="taxonomic scope" value="Eukaryota"/>
</dbReference>
<dbReference type="RefSeq" id="XP_005189569.3">
    <property type="nucleotide sequence ID" value="XM_005189512.4"/>
</dbReference>
<sequence>MKFFLCLVLISMAAWVLCDNIDKDAQIQSLVNEAADPEGNFNYAFETSNGIQAQEAGNAQGATGSFNYISPEGEHISLSYTADEEGYHPVGDHLPTSPPIPAEILRSLEYIRAHPPANYQEKK</sequence>
<keyword evidence="1 2" id="KW-0193">Cuticle</keyword>
<proteinExistence type="predicted"/>
<gene>
    <name evidence="4" type="primary">101889889</name>
</gene>
<dbReference type="InterPro" id="IPR031311">
    <property type="entry name" value="CHIT_BIND_RR_consensus"/>
</dbReference>
<reference evidence="4" key="1">
    <citation type="submission" date="2020-05" db="UniProtKB">
        <authorList>
            <consortium name="EnsemblMetazoa"/>
        </authorList>
    </citation>
    <scope>IDENTIFICATION</scope>
    <source>
        <strain evidence="4">Aabys</strain>
    </source>
</reference>
<dbReference type="PROSITE" id="PS51155">
    <property type="entry name" value="CHIT_BIND_RR_2"/>
    <property type="match status" value="1"/>
</dbReference>
<dbReference type="GO" id="GO:0008010">
    <property type="term" value="F:structural constituent of chitin-based larval cuticle"/>
    <property type="evidence" value="ECO:0007669"/>
    <property type="project" value="TreeGrafter"/>
</dbReference>
<protein>
    <recommendedName>
        <fullName evidence="5">Pupal cuticle protein Edg-78E</fullName>
    </recommendedName>
</protein>
<dbReference type="InterPro" id="IPR000618">
    <property type="entry name" value="Insect_cuticle"/>
</dbReference>
<dbReference type="VEuPathDB" id="VectorBase:MDOA003993"/>
<dbReference type="PANTHER" id="PTHR10380:SF238">
    <property type="entry name" value="CUTICULAR PROTEIN 65EA-RELATED"/>
    <property type="match status" value="1"/>
</dbReference>
<dbReference type="PANTHER" id="PTHR10380">
    <property type="entry name" value="CUTICLE PROTEIN"/>
    <property type="match status" value="1"/>
</dbReference>
<dbReference type="GO" id="GO:0062129">
    <property type="term" value="C:chitin-based extracellular matrix"/>
    <property type="evidence" value="ECO:0007669"/>
    <property type="project" value="TreeGrafter"/>
</dbReference>
<evidence type="ECO:0000256" key="2">
    <source>
        <dbReference type="PROSITE-ProRule" id="PRU00497"/>
    </source>
</evidence>
<keyword evidence="3" id="KW-0732">Signal</keyword>
<name>A0A1I8ME78_MUSDO</name>